<dbReference type="Pfam" id="PF13638">
    <property type="entry name" value="PIN_4"/>
    <property type="match status" value="1"/>
</dbReference>
<feature type="non-terminal residue" evidence="3">
    <location>
        <position position="173"/>
    </location>
</feature>
<dbReference type="SMART" id="SM00670">
    <property type="entry name" value="PINc"/>
    <property type="match status" value="1"/>
</dbReference>
<gene>
    <name evidence="3" type="ORF">XD92_1499</name>
</gene>
<dbReference type="InterPro" id="IPR029060">
    <property type="entry name" value="PIN-like_dom_sf"/>
</dbReference>
<dbReference type="CDD" id="cd09883">
    <property type="entry name" value="PIN_VapC_PhoHL-ATPase"/>
    <property type="match status" value="1"/>
</dbReference>
<protein>
    <submittedName>
        <fullName evidence="3">PhoH family protein</fullName>
    </submittedName>
</protein>
<dbReference type="Proteomes" id="UP000053860">
    <property type="component" value="Unassembled WGS sequence"/>
</dbReference>
<comment type="caution">
    <text evidence="3">The sequence shown here is derived from an EMBL/GenBank/DDBJ whole genome shotgun (WGS) entry which is preliminary data.</text>
</comment>
<feature type="domain" description="PIN" evidence="2">
    <location>
        <begin position="37"/>
        <end position="166"/>
    </location>
</feature>
<dbReference type="PANTHER" id="PTHR16161">
    <property type="entry name" value="TRANSCRIPTIONAL PROTEIN SWT1"/>
    <property type="match status" value="1"/>
</dbReference>
<dbReference type="AlphaFoldDB" id="A0A101HFD9"/>
<feature type="compositionally biased region" description="Basic and acidic residues" evidence="1">
    <location>
        <begin position="1"/>
        <end position="12"/>
    </location>
</feature>
<dbReference type="EMBL" id="LGGN01000360">
    <property type="protein sequence ID" value="KUK75816.1"/>
    <property type="molecule type" value="Genomic_DNA"/>
</dbReference>
<name>A0A101HFD9_9BACT</name>
<dbReference type="InterPro" id="IPR002716">
    <property type="entry name" value="PIN_dom"/>
</dbReference>
<organism evidence="3 4">
    <name type="scientific">Proteiniphilum acetatigenes</name>
    <dbReference type="NCBI Taxonomy" id="294710"/>
    <lineage>
        <taxon>Bacteria</taxon>
        <taxon>Pseudomonadati</taxon>
        <taxon>Bacteroidota</taxon>
        <taxon>Bacteroidia</taxon>
        <taxon>Bacteroidales</taxon>
        <taxon>Dysgonomonadaceae</taxon>
        <taxon>Proteiniphilum</taxon>
    </lineage>
</organism>
<evidence type="ECO:0000256" key="1">
    <source>
        <dbReference type="SAM" id="MobiDB-lite"/>
    </source>
</evidence>
<dbReference type="PANTHER" id="PTHR16161:SF0">
    <property type="entry name" value="TRANSCRIPTIONAL PROTEIN SWT1"/>
    <property type="match status" value="1"/>
</dbReference>
<evidence type="ECO:0000259" key="2">
    <source>
        <dbReference type="SMART" id="SM00670"/>
    </source>
</evidence>
<proteinExistence type="predicted"/>
<sequence length="173" mass="19445">MATTKKSEEKVTKSTAAKAESTGTTRVRRSVKAIAKKNFILDTNVILHDYKCLDNFEENDIYIPFVVLEELDKFKKGSDQINFNARAFVRELDLITDDDLFTSGADLGVGKGKLYIVNASHENKRINDAFPEKIPDNRILAVVDDVAVKHPNMKTILVSKDINLRMKARSLGM</sequence>
<accession>A0A101HFD9</accession>
<feature type="region of interest" description="Disordered" evidence="1">
    <location>
        <begin position="1"/>
        <end position="23"/>
    </location>
</feature>
<dbReference type="Gene3D" id="3.40.50.1010">
    <property type="entry name" value="5'-nuclease"/>
    <property type="match status" value="1"/>
</dbReference>
<dbReference type="SUPFAM" id="SSF88723">
    <property type="entry name" value="PIN domain-like"/>
    <property type="match status" value="1"/>
</dbReference>
<dbReference type="InterPro" id="IPR052626">
    <property type="entry name" value="SWT1_Regulator"/>
</dbReference>
<evidence type="ECO:0000313" key="3">
    <source>
        <dbReference type="EMBL" id="KUK75816.1"/>
    </source>
</evidence>
<evidence type="ECO:0000313" key="4">
    <source>
        <dbReference type="Proteomes" id="UP000053860"/>
    </source>
</evidence>
<reference evidence="4" key="1">
    <citation type="journal article" date="2015" name="MBio">
        <title>Genome-Resolved Metagenomic Analysis Reveals Roles for Candidate Phyla and Other Microbial Community Members in Biogeochemical Transformations in Oil Reservoirs.</title>
        <authorList>
            <person name="Hu P."/>
            <person name="Tom L."/>
            <person name="Singh A."/>
            <person name="Thomas B.C."/>
            <person name="Baker B.J."/>
            <person name="Piceno Y.M."/>
            <person name="Andersen G.L."/>
            <person name="Banfield J.F."/>
        </authorList>
    </citation>
    <scope>NUCLEOTIDE SEQUENCE [LARGE SCALE GENOMIC DNA]</scope>
</reference>